<dbReference type="InterPro" id="IPR017441">
    <property type="entry name" value="Protein_kinase_ATP_BS"/>
</dbReference>
<proteinExistence type="inferred from homology"/>
<dbReference type="SUPFAM" id="SSF56112">
    <property type="entry name" value="Protein kinase-like (PK-like)"/>
    <property type="match status" value="1"/>
</dbReference>
<dbReference type="GO" id="GO:0005524">
    <property type="term" value="F:ATP binding"/>
    <property type="evidence" value="ECO:0007669"/>
    <property type="project" value="UniProtKB-UniRule"/>
</dbReference>
<dbReference type="PANTHER" id="PTHR11042:SF190">
    <property type="entry name" value="MITOSIS INHIBITOR PROTEIN KINASE MIK1"/>
    <property type="match status" value="1"/>
</dbReference>
<name>A0A0L6UCN9_9BASI</name>
<evidence type="ECO:0000256" key="5">
    <source>
        <dbReference type="ARBA" id="ARBA00037982"/>
    </source>
</evidence>
<comment type="similarity">
    <text evidence="5">Belongs to the protein kinase superfamily. Ser/Thr protein kinase family. GCN2 subfamily.</text>
</comment>
<evidence type="ECO:0000256" key="2">
    <source>
        <dbReference type="ARBA" id="ARBA00022741"/>
    </source>
</evidence>
<keyword evidence="1" id="KW-0808">Transferase</keyword>
<evidence type="ECO:0000313" key="10">
    <source>
        <dbReference type="Proteomes" id="UP000037035"/>
    </source>
</evidence>
<feature type="compositionally biased region" description="Acidic residues" evidence="7">
    <location>
        <begin position="596"/>
        <end position="605"/>
    </location>
</feature>
<dbReference type="Gene3D" id="1.10.510.10">
    <property type="entry name" value="Transferase(Phosphotransferase) domain 1"/>
    <property type="match status" value="1"/>
</dbReference>
<protein>
    <submittedName>
        <fullName evidence="9">WEE protein kinase, variant</fullName>
    </submittedName>
</protein>
<keyword evidence="10" id="KW-1185">Reference proteome</keyword>
<feature type="compositionally biased region" description="Low complexity" evidence="7">
    <location>
        <begin position="1085"/>
        <end position="1101"/>
    </location>
</feature>
<reference evidence="9 10" key="1">
    <citation type="submission" date="2015-08" db="EMBL/GenBank/DDBJ databases">
        <title>Next Generation Sequencing and Analysis of the Genome of Puccinia sorghi L Schw, the Causal Agent of Maize Common Rust.</title>
        <authorList>
            <person name="Rochi L."/>
            <person name="Burguener G."/>
            <person name="Darino M."/>
            <person name="Turjanski A."/>
            <person name="Kreff E."/>
            <person name="Dieguez M.J."/>
            <person name="Sacco F."/>
        </authorList>
    </citation>
    <scope>NUCLEOTIDE SEQUENCE [LARGE SCALE GENOMIC DNA]</scope>
    <source>
        <strain evidence="9 10">RO10H11247</strain>
    </source>
</reference>
<evidence type="ECO:0000259" key="8">
    <source>
        <dbReference type="PROSITE" id="PS50011"/>
    </source>
</evidence>
<feature type="region of interest" description="Disordered" evidence="7">
    <location>
        <begin position="1173"/>
        <end position="1263"/>
    </location>
</feature>
<dbReference type="PANTHER" id="PTHR11042">
    <property type="entry name" value="EUKARYOTIC TRANSLATION INITIATION FACTOR 2-ALPHA KINASE EIF2-ALPHA KINASE -RELATED"/>
    <property type="match status" value="1"/>
</dbReference>
<feature type="region of interest" description="Disordered" evidence="7">
    <location>
        <begin position="562"/>
        <end position="627"/>
    </location>
</feature>
<dbReference type="GO" id="GO:0110031">
    <property type="term" value="P:negative regulation of G2/MI transition of meiotic cell cycle"/>
    <property type="evidence" value="ECO:0007669"/>
    <property type="project" value="TreeGrafter"/>
</dbReference>
<dbReference type="Pfam" id="PF00069">
    <property type="entry name" value="Pkinase"/>
    <property type="match status" value="2"/>
</dbReference>
<evidence type="ECO:0000313" key="9">
    <source>
        <dbReference type="EMBL" id="KNZ46308.1"/>
    </source>
</evidence>
<dbReference type="InterPro" id="IPR000719">
    <property type="entry name" value="Prot_kinase_dom"/>
</dbReference>
<feature type="region of interest" description="Disordered" evidence="7">
    <location>
        <begin position="134"/>
        <end position="281"/>
    </location>
</feature>
<feature type="compositionally biased region" description="Polar residues" evidence="7">
    <location>
        <begin position="262"/>
        <end position="279"/>
    </location>
</feature>
<gene>
    <name evidence="9" type="ORF">VP01_737g3</name>
</gene>
<evidence type="ECO:0000256" key="7">
    <source>
        <dbReference type="SAM" id="MobiDB-lite"/>
    </source>
</evidence>
<dbReference type="Proteomes" id="UP000037035">
    <property type="component" value="Unassembled WGS sequence"/>
</dbReference>
<accession>A0A0L6UCN9</accession>
<dbReference type="GO" id="GO:0005737">
    <property type="term" value="C:cytoplasm"/>
    <property type="evidence" value="ECO:0007669"/>
    <property type="project" value="TreeGrafter"/>
</dbReference>
<dbReference type="PROSITE" id="PS50011">
    <property type="entry name" value="PROTEIN_KINASE_DOM"/>
    <property type="match status" value="1"/>
</dbReference>
<feature type="compositionally biased region" description="Basic residues" evidence="7">
    <location>
        <begin position="327"/>
        <end position="336"/>
    </location>
</feature>
<sequence>MTQASSSPQPARRTLESLKKHSSATHKNLFGSNSSDSTSYDSPISHYSPVLSPASAHLADHSTSRRSNSSSQSIPFLSASSASHTPSGSWSVSGKLVRKKASGLFREAARSWGRSKSKEVLSFGLGVLIGNQDAQAANSSQSHTLPPPPPLPPNSSSSLSSAPIDHPHHNTTHHHPNTPNRPLGAEPTIPSSASTILKGPKKRLSFHSSKKVKGKTKENSKITKRRSEIGFGDWADTLNTAVDSSSPQPPPDKSDIPPQTNPPVHSNQPSAPKNLSSLPSGHMALPYRLRERPGNLTKQLGNVSSSLEVESAPQAINSRVPRSTFPHAHRSPRSPRRIYNTRAAVHRTQSQNLPSHSTPPGETSSTPQLHHANLSPSHYQQQHAAPLSLSKRSMSPVNQFEDDFDVESPIASRSQGRASVVAGHRLGSVNSARANLFGAMPNKTSSLGPSPRPASLFHSSTPHHNAFPNHPLSPWLNGPHVHPTPTTGLPRTRQRTVSATLQEHSSRLLAKHLTTLTEDGCDSDPESHQSELDCPLSSPSRSPPQDLASSNDIAIHSFAPFQKTGFPDSRHHQPERWAMPRIEGLDMTPRRRSVEELLDDSDPDEKGELALSSQPSSTTSIASSLTTHESENAGCGAFEFSLKPLNSGFDGFGALPPPESPFPGPHRIKRGAIPPASPSNLKRDVDGELVGLTSQPALYRNRTSGSVPPLSFPNLRTKHDAFEPASPRHSWGLQSNIPSDEDDDDLGPTGHHEPGVTNGSHESHEGASNLSVPALTDSSSLASSLASSNRSTNPFILRPPVEGPAFISSWDKPPTDAGREAKRRSLPPDVSRTAAHSFTPVPPLPMGLISTPLSAKHSFTHLPFPKPLPPSATSSFQEGECSYQNVKPNASAFLSSGMISKKTSARNRRENSLSNSSALFKYALSTLYDPNTSVGESSMNASTEASIAVKSMCEALGGPRMIVAAKRADESQGGLAEQHEQSISMQSDQESASLNHSSLGIVLPESLRPPPVSSLRMPDTPMKKPVLSYKLHPHVNKPFVPSGLSKLSSSHPPLVGGYPIDSSPTSLVPQFSVPESPIPQVPLGSSSFALSDLPDPSPSFSRVNTSGQTPLEPQSLVKQSPIYRRRSSDGVPSSHTLNGNLSKNSRPSNPFDDPGTPTKAAAHWLKRAQLLSSPGNSISSVTSSPSMLHHAHPDRLSTGNSSVEHLLDPQVTPNRQGGRSYTPFALSPMLSMELRPGSRSNLTPGPGHSASPPPRRPSFHARHSSPIFDDFQRRANSIFFGQALARRSRYDTEFDELEKLGKGEFGEVFKVRQNSTGKVFAIKRPTQPACGPKALARQYEEVDILRRLTQGSTHSPYIIQLHAAWEEDHRWNMQIEYCENGTLEHFLGLIAGFQDRIDEERIWKITSELAQAVAYMHSSGVLHLDIKPANILITAHGGLKVGDFGLARRWPRINPSEVRECGILNGRHHVFQHVPSDPSQQDDCIIPARFLRYEDVADHEERHMMRFKRCGRFVGFDQEREGDREYIAPEILSGRYGEEADVFSVGLIVLEIATNVVLPDNGDEWLSLRSNDFSRTDLSHLSSELVLLIKRMMDKRPDRRITAAELARHPVIAKLKILRDAGLAQEMQSIMAEGTVESEETEVLENQADHAGDILMSPGDASHDLSIEHVTPLRPTPPTNNTWQSARGAVLPEADGFLPFILTGESTPSRLKISVASNLNLADKTGPRHFNTRESPVILDQMEIDA</sequence>
<evidence type="ECO:0000256" key="4">
    <source>
        <dbReference type="ARBA" id="ARBA00022840"/>
    </source>
</evidence>
<feature type="region of interest" description="Disordered" evidence="7">
    <location>
        <begin position="1083"/>
        <end position="1158"/>
    </location>
</feature>
<feature type="compositionally biased region" description="Polar residues" evidence="7">
    <location>
        <begin position="1173"/>
        <end position="1186"/>
    </location>
</feature>
<feature type="compositionally biased region" description="Low complexity" evidence="7">
    <location>
        <begin position="65"/>
        <end position="91"/>
    </location>
</feature>
<keyword evidence="2 6" id="KW-0547">Nucleotide-binding</keyword>
<dbReference type="OrthoDB" id="2505680at2759"/>
<feature type="region of interest" description="Disordered" evidence="7">
    <location>
        <begin position="1"/>
        <end position="96"/>
    </location>
</feature>
<dbReference type="SMART" id="SM00220">
    <property type="entry name" value="S_TKc"/>
    <property type="match status" value="1"/>
</dbReference>
<feature type="compositionally biased region" description="Basic and acidic residues" evidence="7">
    <location>
        <begin position="215"/>
        <end position="228"/>
    </location>
</feature>
<dbReference type="GO" id="GO:0004713">
    <property type="term" value="F:protein tyrosine kinase activity"/>
    <property type="evidence" value="ECO:0007669"/>
    <property type="project" value="TreeGrafter"/>
</dbReference>
<dbReference type="InterPro" id="IPR050339">
    <property type="entry name" value="CC_SR_Kinase"/>
</dbReference>
<dbReference type="InterPro" id="IPR008271">
    <property type="entry name" value="Ser/Thr_kinase_AS"/>
</dbReference>
<dbReference type="FunFam" id="1.10.510.10:FF:000811">
    <property type="entry name" value="Cyclin-dependent kinase WEE1"/>
    <property type="match status" value="1"/>
</dbReference>
<feature type="compositionally biased region" description="Polar residues" evidence="7">
    <location>
        <begin position="696"/>
        <end position="706"/>
    </location>
</feature>
<organism evidence="9 10">
    <name type="scientific">Puccinia sorghi</name>
    <dbReference type="NCBI Taxonomy" id="27349"/>
    <lineage>
        <taxon>Eukaryota</taxon>
        <taxon>Fungi</taxon>
        <taxon>Dikarya</taxon>
        <taxon>Basidiomycota</taxon>
        <taxon>Pucciniomycotina</taxon>
        <taxon>Pucciniomycetes</taxon>
        <taxon>Pucciniales</taxon>
        <taxon>Pucciniaceae</taxon>
        <taxon>Puccinia</taxon>
    </lineage>
</organism>
<feature type="compositionally biased region" description="Polar residues" evidence="7">
    <location>
        <begin position="304"/>
        <end position="321"/>
    </location>
</feature>
<dbReference type="PROSITE" id="PS00107">
    <property type="entry name" value="PROTEIN_KINASE_ATP"/>
    <property type="match status" value="1"/>
</dbReference>
<evidence type="ECO:0000256" key="3">
    <source>
        <dbReference type="ARBA" id="ARBA00022777"/>
    </source>
</evidence>
<feature type="region of interest" description="Disordered" evidence="7">
    <location>
        <begin position="517"/>
        <end position="549"/>
    </location>
</feature>
<feature type="region of interest" description="Disordered" evidence="7">
    <location>
        <begin position="696"/>
        <end position="775"/>
    </location>
</feature>
<feature type="region of interest" description="Disordered" evidence="7">
    <location>
        <begin position="803"/>
        <end position="844"/>
    </location>
</feature>
<dbReference type="Gene3D" id="3.30.200.20">
    <property type="entry name" value="Phosphorylase Kinase, domain 1"/>
    <property type="match status" value="1"/>
</dbReference>
<feature type="binding site" evidence="6">
    <location>
        <position position="1323"/>
    </location>
    <ligand>
        <name>ATP</name>
        <dbReference type="ChEBI" id="CHEBI:30616"/>
    </ligand>
</feature>
<feature type="region of interest" description="Disordered" evidence="7">
    <location>
        <begin position="304"/>
        <end position="394"/>
    </location>
</feature>
<comment type="caution">
    <text evidence="9">The sequence shown here is derived from an EMBL/GenBank/DDBJ whole genome shotgun (WGS) entry which is preliminary data.</text>
</comment>
<dbReference type="EMBL" id="LAVV01012805">
    <property type="protein sequence ID" value="KNZ46308.1"/>
    <property type="molecule type" value="Genomic_DNA"/>
</dbReference>
<keyword evidence="3 9" id="KW-0418">Kinase</keyword>
<keyword evidence="4 6" id="KW-0067">ATP-binding</keyword>
<dbReference type="InterPro" id="IPR011009">
    <property type="entry name" value="Kinase-like_dom_sf"/>
</dbReference>
<feature type="compositionally biased region" description="Polar residues" evidence="7">
    <location>
        <begin position="1102"/>
        <end position="1118"/>
    </location>
</feature>
<dbReference type="GO" id="GO:0005634">
    <property type="term" value="C:nucleus"/>
    <property type="evidence" value="ECO:0007669"/>
    <property type="project" value="TreeGrafter"/>
</dbReference>
<feature type="compositionally biased region" description="Polar residues" evidence="7">
    <location>
        <begin position="347"/>
        <end position="383"/>
    </location>
</feature>
<feature type="compositionally biased region" description="Polar residues" evidence="7">
    <location>
        <begin position="1130"/>
        <end position="1148"/>
    </location>
</feature>
<dbReference type="PROSITE" id="PS00108">
    <property type="entry name" value="PROTEIN_KINASE_ST"/>
    <property type="match status" value="1"/>
</dbReference>
<evidence type="ECO:0000256" key="1">
    <source>
        <dbReference type="ARBA" id="ARBA00022679"/>
    </source>
</evidence>
<feature type="compositionally biased region" description="Polar residues" evidence="7">
    <location>
        <begin position="484"/>
        <end position="502"/>
    </location>
</feature>
<evidence type="ECO:0000256" key="6">
    <source>
        <dbReference type="PROSITE-ProRule" id="PRU10141"/>
    </source>
</evidence>
<feature type="domain" description="Protein kinase" evidence="8">
    <location>
        <begin position="1294"/>
        <end position="1612"/>
    </location>
</feature>
<feature type="compositionally biased region" description="Basic residues" evidence="7">
    <location>
        <begin position="199"/>
        <end position="214"/>
    </location>
</feature>
<dbReference type="STRING" id="27349.A0A0L6UCN9"/>
<feature type="region of interest" description="Disordered" evidence="7">
    <location>
        <begin position="480"/>
        <end position="502"/>
    </location>
</feature>
<feature type="compositionally biased region" description="Low complexity" evidence="7">
    <location>
        <begin position="154"/>
        <end position="163"/>
    </location>
</feature>
<feature type="compositionally biased region" description="Low complexity" evidence="7">
    <location>
        <begin position="612"/>
        <end position="627"/>
    </location>
</feature>
<feature type="compositionally biased region" description="Low complexity" evidence="7">
    <location>
        <begin position="32"/>
        <end position="45"/>
    </location>
</feature>
<dbReference type="VEuPathDB" id="FungiDB:VP01_737g3"/>